<dbReference type="EnsemblFungi" id="PTTG_26769-t43_1">
    <property type="protein sequence ID" value="PTTG_26769-t43_1-p1"/>
    <property type="gene ID" value="PTTG_26769"/>
</dbReference>
<dbReference type="Proteomes" id="UP000005240">
    <property type="component" value="Unassembled WGS sequence"/>
</dbReference>
<proteinExistence type="predicted"/>
<reference evidence="1" key="2">
    <citation type="submission" date="2016-05" db="EMBL/GenBank/DDBJ databases">
        <title>Comparative analysis highlights variable genome content of wheat rusts and divergence of the mating loci.</title>
        <authorList>
            <person name="Cuomo C.A."/>
            <person name="Bakkeren G."/>
            <person name="Szabo L."/>
            <person name="Khalil H."/>
            <person name="Joly D."/>
            <person name="Goldberg J."/>
            <person name="Young S."/>
            <person name="Zeng Q."/>
            <person name="Fellers J."/>
        </authorList>
    </citation>
    <scope>NUCLEOTIDE SEQUENCE [LARGE SCALE GENOMIC DNA]</scope>
    <source>
        <strain evidence="1">1-1 BBBD Race 1</strain>
    </source>
</reference>
<reference evidence="2 3" key="3">
    <citation type="journal article" date="2017" name="G3 (Bethesda)">
        <title>Comparative analysis highlights variable genome content of wheat rusts and divergence of the mating loci.</title>
        <authorList>
            <person name="Cuomo C.A."/>
            <person name="Bakkeren G."/>
            <person name="Khalil H.B."/>
            <person name="Panwar V."/>
            <person name="Joly D."/>
            <person name="Linning R."/>
            <person name="Sakthikumar S."/>
            <person name="Song X."/>
            <person name="Adiconis X."/>
            <person name="Fan L."/>
            <person name="Goldberg J.M."/>
            <person name="Levin J.Z."/>
            <person name="Young S."/>
            <person name="Zeng Q."/>
            <person name="Anikster Y."/>
            <person name="Bruce M."/>
            <person name="Wang M."/>
            <person name="Yin C."/>
            <person name="McCallum B."/>
            <person name="Szabo L.J."/>
            <person name="Hulbert S."/>
            <person name="Chen X."/>
            <person name="Fellers J.P."/>
        </authorList>
    </citation>
    <scope>NUCLEOTIDE SEQUENCE</scope>
    <source>
        <strain evidence="3">Isolate 1-1 / race 1 (BBBD)</strain>
        <strain evidence="2">isolate 1-1 / race 1 (BBBD)</strain>
    </source>
</reference>
<gene>
    <name evidence="1" type="ORF">PTTG_26769</name>
</gene>
<dbReference type="AlphaFoldDB" id="A0A180GS88"/>
<evidence type="ECO:0000313" key="1">
    <source>
        <dbReference type="EMBL" id="OAV95142.1"/>
    </source>
</evidence>
<reference evidence="2" key="4">
    <citation type="submission" date="2025-05" db="UniProtKB">
        <authorList>
            <consortium name="EnsemblFungi"/>
        </authorList>
    </citation>
    <scope>IDENTIFICATION</scope>
    <source>
        <strain evidence="2">isolate 1-1 / race 1 (BBBD)</strain>
    </source>
</reference>
<accession>A0A180GS88</accession>
<protein>
    <submittedName>
        <fullName evidence="1 2">Uncharacterized protein</fullName>
    </submittedName>
</protein>
<organism evidence="1">
    <name type="scientific">Puccinia triticina (isolate 1-1 / race 1 (BBBD))</name>
    <name type="common">Brown leaf rust fungus</name>
    <dbReference type="NCBI Taxonomy" id="630390"/>
    <lineage>
        <taxon>Eukaryota</taxon>
        <taxon>Fungi</taxon>
        <taxon>Dikarya</taxon>
        <taxon>Basidiomycota</taxon>
        <taxon>Pucciniomycotina</taxon>
        <taxon>Pucciniomycetes</taxon>
        <taxon>Pucciniales</taxon>
        <taxon>Pucciniaceae</taxon>
        <taxon>Puccinia</taxon>
    </lineage>
</organism>
<dbReference type="EMBL" id="ADAS02000032">
    <property type="protein sequence ID" value="OAV95142.1"/>
    <property type="molecule type" value="Genomic_DNA"/>
</dbReference>
<evidence type="ECO:0000313" key="3">
    <source>
        <dbReference type="Proteomes" id="UP000005240"/>
    </source>
</evidence>
<name>A0A180GS88_PUCT1</name>
<sequence length="275" mass="29720">MDLLDGRPACGYVLAIKKRLHSLVWHDPFFGGPNNQPAPDANTSVHGAPTTPSAWASYKAVSRGAHTQSKEAIVPFGIAGGPGDGVVNRSRAAPNIQHSTFSQPVFCSSLDEAACLPITRYVASAPRCAHQLGTQVPTWSANASSAMLITSLRIALTIPPIHSGPSSFRKSSFRTGYLFVQSSLDCFIIIKNLNCVQVGKMAIKISMVLFLWFITSRTGSAVPIPDRLSLPNIRREIPISPHLFPRLAVLVVLMLTKPCRTFCVDCPDATNMIIN</sequence>
<evidence type="ECO:0000313" key="2">
    <source>
        <dbReference type="EnsemblFungi" id="PTTG_26769-t43_1-p1"/>
    </source>
</evidence>
<reference evidence="1" key="1">
    <citation type="submission" date="2009-11" db="EMBL/GenBank/DDBJ databases">
        <authorList>
            <consortium name="The Broad Institute Genome Sequencing Platform"/>
            <person name="Ward D."/>
            <person name="Feldgarden M."/>
            <person name="Earl A."/>
            <person name="Young S.K."/>
            <person name="Zeng Q."/>
            <person name="Koehrsen M."/>
            <person name="Alvarado L."/>
            <person name="Berlin A."/>
            <person name="Bochicchio J."/>
            <person name="Borenstein D."/>
            <person name="Chapman S.B."/>
            <person name="Chen Z."/>
            <person name="Engels R."/>
            <person name="Freedman E."/>
            <person name="Gellesch M."/>
            <person name="Goldberg J."/>
            <person name="Griggs A."/>
            <person name="Gujja S."/>
            <person name="Heilman E."/>
            <person name="Heiman D."/>
            <person name="Hepburn T."/>
            <person name="Howarth C."/>
            <person name="Jen D."/>
            <person name="Larson L."/>
            <person name="Lewis B."/>
            <person name="Mehta T."/>
            <person name="Park D."/>
            <person name="Pearson M."/>
            <person name="Roberts A."/>
            <person name="Saif S."/>
            <person name="Shea T."/>
            <person name="Shenoy N."/>
            <person name="Sisk P."/>
            <person name="Stolte C."/>
            <person name="Sykes S."/>
            <person name="Thomson T."/>
            <person name="Walk T."/>
            <person name="White J."/>
            <person name="Yandava C."/>
            <person name="Izard J."/>
            <person name="Baranova O.V."/>
            <person name="Blanton J.M."/>
            <person name="Tanner A.C."/>
            <person name="Dewhirst F.E."/>
            <person name="Haas B."/>
            <person name="Nusbaum C."/>
            <person name="Birren B."/>
        </authorList>
    </citation>
    <scope>NUCLEOTIDE SEQUENCE [LARGE SCALE GENOMIC DNA]</scope>
    <source>
        <strain evidence="1">1-1 BBBD Race 1</strain>
    </source>
</reference>
<keyword evidence="3" id="KW-1185">Reference proteome</keyword>
<dbReference type="VEuPathDB" id="FungiDB:PTTG_26769"/>